<gene>
    <name evidence="2" type="ORF">HMPREF0620_1433</name>
</gene>
<feature type="transmembrane region" description="Helical" evidence="1">
    <location>
        <begin position="22"/>
        <end position="43"/>
    </location>
</feature>
<keyword evidence="1" id="KW-1133">Transmembrane helix</keyword>
<reference evidence="2 3" key="1">
    <citation type="submission" date="2010-12" db="EMBL/GenBank/DDBJ databases">
        <authorList>
            <person name="Muzny D."/>
            <person name="Qin X."/>
            <person name="Buhay C."/>
            <person name="Dugan-Rocha S."/>
            <person name="Ding Y."/>
            <person name="Chen G."/>
            <person name="Hawes A."/>
            <person name="Holder M."/>
            <person name="Jhangiani S."/>
            <person name="Johnson A."/>
            <person name="Khan Z."/>
            <person name="Li Z."/>
            <person name="Liu W."/>
            <person name="Liu X."/>
            <person name="Perez L."/>
            <person name="Shen H."/>
            <person name="Wang Q."/>
            <person name="Watt J."/>
            <person name="Xi L."/>
            <person name="Xin Y."/>
            <person name="Zhou J."/>
            <person name="Deng J."/>
            <person name="Jiang H."/>
            <person name="Liu Y."/>
            <person name="Qu J."/>
            <person name="Song X.-Z."/>
            <person name="Zhang L."/>
            <person name="Villasana D."/>
            <person name="Johnson A."/>
            <person name="Liu J."/>
            <person name="Liyanage D."/>
            <person name="Lorensuhewa L."/>
            <person name="Robinson T."/>
            <person name="Song A."/>
            <person name="Song B.-B."/>
            <person name="Dinh H."/>
            <person name="Thornton R."/>
            <person name="Coyle M."/>
            <person name="Francisco L."/>
            <person name="Jackson L."/>
            <person name="Javaid M."/>
            <person name="Korchina V."/>
            <person name="Kovar C."/>
            <person name="Mata R."/>
            <person name="Mathew T."/>
            <person name="Ngo R."/>
            <person name="Nguyen L."/>
            <person name="Nguyen N."/>
            <person name="Okwuonu G."/>
            <person name="Ongeri F."/>
            <person name="Pham C."/>
            <person name="Simmons D."/>
            <person name="Wilczek-Boney K."/>
            <person name="Hale W."/>
            <person name="Jakkamsetti A."/>
            <person name="Pham P."/>
            <person name="Ruth R."/>
            <person name="San Lucas F."/>
            <person name="Warren J."/>
            <person name="Zhang J."/>
            <person name="Zhao Z."/>
            <person name="Zhou C."/>
            <person name="Zhu D."/>
            <person name="Lee S."/>
            <person name="Bess C."/>
            <person name="Blankenburg K."/>
            <person name="Forbes L."/>
            <person name="Fu Q."/>
            <person name="Gubbala S."/>
            <person name="Hirani K."/>
            <person name="Jayaseelan J.C."/>
            <person name="Lara F."/>
            <person name="Munidasa M."/>
            <person name="Palculict T."/>
            <person name="Patil S."/>
            <person name="Pu L.-L."/>
            <person name="Saada N."/>
            <person name="Tang L."/>
            <person name="Weissenberger G."/>
            <person name="Zhu Y."/>
            <person name="Hemphill L."/>
            <person name="Shang Y."/>
            <person name="Youmans B."/>
            <person name="Ayvaz T."/>
            <person name="Ross M."/>
            <person name="Santibanez J."/>
            <person name="Aqrawi P."/>
            <person name="Gross S."/>
            <person name="Joshi V."/>
            <person name="Fowler G."/>
            <person name="Nazareth L."/>
            <person name="Reid J."/>
            <person name="Worley K."/>
            <person name="Petrosino J."/>
            <person name="Highlander S."/>
            <person name="Gibbs R."/>
        </authorList>
    </citation>
    <scope>NUCLEOTIDE SEQUENCE [LARGE SCALE GENOMIC DNA]</scope>
    <source>
        <strain evidence="2 3">DSM 10105</strain>
    </source>
</reference>
<dbReference type="KEGG" id="pdo:PSDT_0242"/>
<accession>E6K1W0</accession>
<comment type="caution">
    <text evidence="2">The sequence shown here is derived from an EMBL/GenBank/DDBJ whole genome shotgun (WGS) entry which is preliminary data.</text>
</comment>
<evidence type="ECO:0000256" key="1">
    <source>
        <dbReference type="SAM" id="Phobius"/>
    </source>
</evidence>
<keyword evidence="1" id="KW-0812">Transmembrane</keyword>
<dbReference type="HOGENOM" id="CLU_062771_0_0_11"/>
<sequence>MTVSTASTGSARGRSVARGGRLLTHLLLIGVIIALVWEGSAVLNRNREIHAAQENQTKLFQEYDFDPGYIISDRSFFDSDALTSSQIQRFFDKVNSGCSGDFCLKSYKFKTDKVGADGLCKGFSGGQDQTAAAIIDGSARSCGISQKVLLVMLQKEQGLVTAKSVDRTQVNSAMGLSCPDNGPCDQDYLGFFKQVYGAAKRFKYYQAHASRYPYKPASLAEVRYNPAPSCGSSRVYIRNQATALLYTYTPYQPNEAALKAGDGQGDSCSTYGNRNFAFYYRYWFGSPFL</sequence>
<name>E6K1W0_PARDN</name>
<organism evidence="2 3">
    <name type="scientific">Parascardovia denticolens DSM 10105 = JCM 12538</name>
    <dbReference type="NCBI Taxonomy" id="864564"/>
    <lineage>
        <taxon>Bacteria</taxon>
        <taxon>Bacillati</taxon>
        <taxon>Actinomycetota</taxon>
        <taxon>Actinomycetes</taxon>
        <taxon>Bifidobacteriales</taxon>
        <taxon>Bifidobacteriaceae</taxon>
        <taxon>Parascardovia</taxon>
    </lineage>
</organism>
<evidence type="ECO:0008006" key="4">
    <source>
        <dbReference type="Google" id="ProtNLM"/>
    </source>
</evidence>
<proteinExistence type="predicted"/>
<dbReference type="RefSeq" id="WP_006289589.1">
    <property type="nucleotide sequence ID" value="NZ_AP012333.1"/>
</dbReference>
<dbReference type="AlphaFoldDB" id="E6K1W0"/>
<dbReference type="Proteomes" id="UP000004946">
    <property type="component" value="Chromosome"/>
</dbReference>
<evidence type="ECO:0000313" key="2">
    <source>
        <dbReference type="EMBL" id="EFT82748.1"/>
    </source>
</evidence>
<dbReference type="EMBL" id="AEON01000002">
    <property type="protein sequence ID" value="EFT82748.1"/>
    <property type="molecule type" value="Genomic_DNA"/>
</dbReference>
<protein>
    <recommendedName>
        <fullName evidence="4">Hemagglutinin</fullName>
    </recommendedName>
</protein>
<dbReference type="eggNOG" id="COG5479">
    <property type="taxonomic scope" value="Bacteria"/>
</dbReference>
<keyword evidence="3" id="KW-1185">Reference proteome</keyword>
<evidence type="ECO:0000313" key="3">
    <source>
        <dbReference type="Proteomes" id="UP000004946"/>
    </source>
</evidence>
<dbReference type="PATRIC" id="fig|864564.6.peg.268"/>
<keyword evidence="1" id="KW-0472">Membrane</keyword>